<dbReference type="Proteomes" id="UP001140502">
    <property type="component" value="Unassembled WGS sequence"/>
</dbReference>
<accession>A0A9W8TCM2</accession>
<keyword evidence="5" id="KW-1185">Reference proteome</keyword>
<dbReference type="InterPro" id="IPR036291">
    <property type="entry name" value="NAD(P)-bd_dom_sf"/>
</dbReference>
<gene>
    <name evidence="4" type="ORF">N0V84_012087</name>
</gene>
<comment type="caution">
    <text evidence="4">The sequence shown here is derived from an EMBL/GenBank/DDBJ whole genome shotgun (WGS) entry which is preliminary data.</text>
</comment>
<dbReference type="PANTHER" id="PTHR42748">
    <property type="entry name" value="NITROGEN METABOLITE REPRESSION PROTEIN NMRA FAMILY MEMBER"/>
    <property type="match status" value="1"/>
</dbReference>
<proteinExistence type="inferred from homology"/>
<sequence length="334" mass="36987">MNVEYNNHLHSPFFDFIKSAAMAPTILIAGATGNTGRNTVETLSRLIDSKSFLSGYRVLALTRSANRDAAKHLAKLPNVEVVEKNWIEVTTDWLRENKVVRAFIASHMLPTQFAEESTFHVAALNAGVQYVVRISTTAANVRPDCKAFYPRTHWAIEALLASPEFSAMQWTSLQPNAFTPLYLSTATQFVKNFRKTGKQDILRLMADEDVPTGPIHPDDVGAIAAHLLAEEDPSRHNKAKYVLNGPEDVTGKQIVDMVEQAIGVKVENVAYKDVTFIEHMMVGTPEFNTIMKSIEHAGEAGWEGKTSTSTTSKEILDLGLLKITPAEVFKTMIE</sequence>
<evidence type="ECO:0000256" key="1">
    <source>
        <dbReference type="ARBA" id="ARBA00006328"/>
    </source>
</evidence>
<comment type="similarity">
    <text evidence="1">Belongs to the NmrA-type oxidoreductase family.</text>
</comment>
<dbReference type="OrthoDB" id="413314at2759"/>
<name>A0A9W8TCM2_9HYPO</name>
<keyword evidence="2" id="KW-0521">NADP</keyword>
<evidence type="ECO:0000256" key="2">
    <source>
        <dbReference type="ARBA" id="ARBA00022857"/>
    </source>
</evidence>
<dbReference type="GO" id="GO:0005634">
    <property type="term" value="C:nucleus"/>
    <property type="evidence" value="ECO:0007669"/>
    <property type="project" value="TreeGrafter"/>
</dbReference>
<dbReference type="AlphaFoldDB" id="A0A9W8TCM2"/>
<dbReference type="Gene3D" id="3.40.50.720">
    <property type="entry name" value="NAD(P)-binding Rossmann-like Domain"/>
    <property type="match status" value="1"/>
</dbReference>
<evidence type="ECO:0000313" key="5">
    <source>
        <dbReference type="Proteomes" id="UP001140502"/>
    </source>
</evidence>
<dbReference type="EMBL" id="JAPEUR010000527">
    <property type="protein sequence ID" value="KAJ4308462.1"/>
    <property type="molecule type" value="Genomic_DNA"/>
</dbReference>
<evidence type="ECO:0000259" key="3">
    <source>
        <dbReference type="Pfam" id="PF05368"/>
    </source>
</evidence>
<protein>
    <recommendedName>
        <fullName evidence="3">NmrA-like domain-containing protein</fullName>
    </recommendedName>
</protein>
<dbReference type="InterPro" id="IPR008030">
    <property type="entry name" value="NmrA-like"/>
</dbReference>
<dbReference type="InterPro" id="IPR051164">
    <property type="entry name" value="NmrA-like_oxidored"/>
</dbReference>
<dbReference type="SUPFAM" id="SSF51735">
    <property type="entry name" value="NAD(P)-binding Rossmann-fold domains"/>
    <property type="match status" value="1"/>
</dbReference>
<evidence type="ECO:0000313" key="4">
    <source>
        <dbReference type="EMBL" id="KAJ4308462.1"/>
    </source>
</evidence>
<organism evidence="4 5">
    <name type="scientific">Fusarium piperis</name>
    <dbReference type="NCBI Taxonomy" id="1435070"/>
    <lineage>
        <taxon>Eukaryota</taxon>
        <taxon>Fungi</taxon>
        <taxon>Dikarya</taxon>
        <taxon>Ascomycota</taxon>
        <taxon>Pezizomycotina</taxon>
        <taxon>Sordariomycetes</taxon>
        <taxon>Hypocreomycetidae</taxon>
        <taxon>Hypocreales</taxon>
        <taxon>Nectriaceae</taxon>
        <taxon>Fusarium</taxon>
        <taxon>Fusarium solani species complex</taxon>
    </lineage>
</organism>
<dbReference type="PANTHER" id="PTHR42748:SF31">
    <property type="entry name" value="NMRA-LIKE DOMAIN-CONTAINING PROTEIN-RELATED"/>
    <property type="match status" value="1"/>
</dbReference>
<dbReference type="Pfam" id="PF05368">
    <property type="entry name" value="NmrA"/>
    <property type="match status" value="1"/>
</dbReference>
<feature type="domain" description="NmrA-like" evidence="3">
    <location>
        <begin position="24"/>
        <end position="304"/>
    </location>
</feature>
<reference evidence="4" key="1">
    <citation type="submission" date="2022-10" db="EMBL/GenBank/DDBJ databases">
        <title>Tapping the CABI collections for fungal endophytes: first genome assemblies for Collariella, Neodidymelliopsis, Ascochyta clinopodiicola, Didymella pomorum, Didymosphaeria variabile, Neocosmospora piperis and Neocucurbitaria cava.</title>
        <authorList>
            <person name="Hill R."/>
        </authorList>
    </citation>
    <scope>NUCLEOTIDE SEQUENCE</scope>
    <source>
        <strain evidence="4">IMI 366586</strain>
    </source>
</reference>